<evidence type="ECO:0000256" key="8">
    <source>
        <dbReference type="SAM" id="MobiDB-lite"/>
    </source>
</evidence>
<dbReference type="FunFam" id="3.30.360.10:FF:000008">
    <property type="entry name" value="Alpha-aminoadipic semialdehyde synthase, mitochondrial"/>
    <property type="match status" value="1"/>
</dbReference>
<feature type="domain" description="Alanine dehydrogenase/pyridine nucleotide transhydrogenase NAD(H)-binding" evidence="10">
    <location>
        <begin position="386"/>
        <end position="604"/>
    </location>
</feature>
<dbReference type="CDD" id="cd12144">
    <property type="entry name" value="SDH_N_domain"/>
    <property type="match status" value="1"/>
</dbReference>
<evidence type="ECO:0000259" key="11">
    <source>
        <dbReference type="SMART" id="SM01003"/>
    </source>
</evidence>
<dbReference type="SMART" id="SM01003">
    <property type="entry name" value="AlaDh_PNT_N"/>
    <property type="match status" value="1"/>
</dbReference>
<dbReference type="InterPro" id="IPR036291">
    <property type="entry name" value="NAD(P)-bd_dom_sf"/>
</dbReference>
<dbReference type="Gene3D" id="3.30.70.2690">
    <property type="entry name" value="LOR/SDH bifunctional enzyme, conserved domain"/>
    <property type="match status" value="1"/>
</dbReference>
<dbReference type="Pfam" id="PF03435">
    <property type="entry name" value="Sacchrp_dh_NADP"/>
    <property type="match status" value="1"/>
</dbReference>
<dbReference type="InterPro" id="IPR051168">
    <property type="entry name" value="AASS"/>
</dbReference>
<comment type="similarity">
    <text evidence="7">In the C-terminal section; belongs to the saccharopine dehydrogenase family.</text>
</comment>
<evidence type="ECO:0000259" key="10">
    <source>
        <dbReference type="SMART" id="SM01002"/>
    </source>
</evidence>
<evidence type="ECO:0000256" key="1">
    <source>
        <dbReference type="ARBA" id="ARBA00004682"/>
    </source>
</evidence>
<dbReference type="InterPro" id="IPR007698">
    <property type="entry name" value="AlaDH/PNT_NAD(H)-bd"/>
</dbReference>
<protein>
    <submittedName>
        <fullName evidence="12">Uncharacterized protein</fullName>
    </submittedName>
</protein>
<feature type="region of interest" description="Disordered" evidence="8">
    <location>
        <begin position="71"/>
        <end position="108"/>
    </location>
</feature>
<dbReference type="Proteomes" id="UP000324897">
    <property type="component" value="Chromosome 1"/>
</dbReference>
<dbReference type="FunFam" id="3.40.50.720:FF:000284">
    <property type="entry name" value="Lysine-ketoglutarate reductase/saccharopine dehydrogenase1"/>
    <property type="match status" value="1"/>
</dbReference>
<dbReference type="UniPathway" id="UPA00868">
    <property type="reaction ID" value="UER00835"/>
</dbReference>
<name>A0A5J9V092_9POAL</name>
<dbReference type="AlphaFoldDB" id="A0A5J9V092"/>
<dbReference type="GO" id="GO:0033512">
    <property type="term" value="P:L-lysine catabolic process to acetyl-CoA via saccharopine"/>
    <property type="evidence" value="ECO:0007669"/>
    <property type="project" value="UniProtKB-UniPathway"/>
</dbReference>
<dbReference type="GO" id="GO:0004753">
    <property type="term" value="F:saccharopine dehydrogenase activity"/>
    <property type="evidence" value="ECO:0007669"/>
    <property type="project" value="TreeGrafter"/>
</dbReference>
<feature type="domain" description="Alanine dehydrogenase/pyridine nucleotide transhydrogenase N-terminal" evidence="11">
    <location>
        <begin position="209"/>
        <end position="346"/>
    </location>
</feature>
<keyword evidence="5" id="KW-0520">NAD</keyword>
<dbReference type="OrthoDB" id="10059875at2759"/>
<dbReference type="Gene3D" id="3.30.360.10">
    <property type="entry name" value="Dihydrodipicolinate Reductase, domain 2"/>
    <property type="match status" value="1"/>
</dbReference>
<evidence type="ECO:0000313" key="12">
    <source>
        <dbReference type="EMBL" id="TVU28878.1"/>
    </source>
</evidence>
<accession>A0A5J9V092</accession>
<evidence type="ECO:0000256" key="9">
    <source>
        <dbReference type="SAM" id="Phobius"/>
    </source>
</evidence>
<dbReference type="Pfam" id="PF04455">
    <property type="entry name" value="Saccharop_dh_N"/>
    <property type="match status" value="1"/>
</dbReference>
<keyword evidence="6" id="KW-0511">Multifunctional enzyme</keyword>
<dbReference type="PANTHER" id="PTHR11133">
    <property type="entry name" value="SACCHAROPINE DEHYDROGENASE"/>
    <property type="match status" value="1"/>
</dbReference>
<organism evidence="12 13">
    <name type="scientific">Eragrostis curvula</name>
    <name type="common">weeping love grass</name>
    <dbReference type="NCBI Taxonomy" id="38414"/>
    <lineage>
        <taxon>Eukaryota</taxon>
        <taxon>Viridiplantae</taxon>
        <taxon>Streptophyta</taxon>
        <taxon>Embryophyta</taxon>
        <taxon>Tracheophyta</taxon>
        <taxon>Spermatophyta</taxon>
        <taxon>Magnoliopsida</taxon>
        <taxon>Liliopsida</taxon>
        <taxon>Poales</taxon>
        <taxon>Poaceae</taxon>
        <taxon>PACMAD clade</taxon>
        <taxon>Chloridoideae</taxon>
        <taxon>Eragrostideae</taxon>
        <taxon>Eragrostidinae</taxon>
        <taxon>Eragrostis</taxon>
    </lineage>
</organism>
<reference evidence="12 13" key="1">
    <citation type="journal article" date="2019" name="Sci. Rep.">
        <title>A high-quality genome of Eragrostis curvula grass provides insights into Poaceae evolution and supports new strategies to enhance forage quality.</title>
        <authorList>
            <person name="Carballo J."/>
            <person name="Santos B.A.C.M."/>
            <person name="Zappacosta D."/>
            <person name="Garbus I."/>
            <person name="Selva J.P."/>
            <person name="Gallo C.A."/>
            <person name="Diaz A."/>
            <person name="Albertini E."/>
            <person name="Caccamo M."/>
            <person name="Echenique V."/>
        </authorList>
    </citation>
    <scope>NUCLEOTIDE SEQUENCE [LARGE SCALE GENOMIC DNA]</scope>
    <source>
        <strain evidence="13">cv. Victoria</strain>
        <tissue evidence="12">Leaf</tissue>
    </source>
</reference>
<dbReference type="InterPro" id="IPR005097">
    <property type="entry name" value="Sacchrp_dh_NADP-bd"/>
</dbReference>
<feature type="non-terminal residue" evidence="12">
    <location>
        <position position="1"/>
    </location>
</feature>
<gene>
    <name evidence="12" type="ORF">EJB05_20414</name>
</gene>
<dbReference type="InterPro" id="IPR043009">
    <property type="entry name" value="LOR/SDH_bifunc_enz_cons_dom_sf"/>
</dbReference>
<evidence type="ECO:0000313" key="13">
    <source>
        <dbReference type="Proteomes" id="UP000324897"/>
    </source>
</evidence>
<keyword evidence="3" id="KW-0521">NADP</keyword>
<dbReference type="SMART" id="SM01002">
    <property type="entry name" value="AlaDh_PNT_C"/>
    <property type="match status" value="1"/>
</dbReference>
<keyword evidence="4" id="KW-0560">Oxidoreductase</keyword>
<dbReference type="PANTHER" id="PTHR11133:SF22">
    <property type="entry name" value="ALPHA-AMINOADIPIC SEMIALDEHYDE SYNTHASE, MITOCHONDRIAL"/>
    <property type="match status" value="1"/>
</dbReference>
<dbReference type="CDD" id="cd12189">
    <property type="entry name" value="LKR_SDH_like"/>
    <property type="match status" value="1"/>
</dbReference>
<keyword evidence="13" id="KW-1185">Reference proteome</keyword>
<evidence type="ECO:0000256" key="6">
    <source>
        <dbReference type="ARBA" id="ARBA00023268"/>
    </source>
</evidence>
<comment type="caution">
    <text evidence="12">The sequence shown here is derived from an EMBL/GenBank/DDBJ whole genome shotgun (WGS) entry which is preliminary data.</text>
</comment>
<dbReference type="Gene3D" id="1.10.1870.10">
    <property type="entry name" value="Domain 3, Saccharopine reductase"/>
    <property type="match status" value="1"/>
</dbReference>
<keyword evidence="9" id="KW-1133">Transmembrane helix</keyword>
<evidence type="ECO:0000256" key="5">
    <source>
        <dbReference type="ARBA" id="ARBA00023027"/>
    </source>
</evidence>
<dbReference type="Pfam" id="PF16653">
    <property type="entry name" value="Sacchrp_dh_C"/>
    <property type="match status" value="1"/>
</dbReference>
<evidence type="ECO:0000256" key="3">
    <source>
        <dbReference type="ARBA" id="ARBA00022857"/>
    </source>
</evidence>
<dbReference type="InterPro" id="IPR007886">
    <property type="entry name" value="AlaDH/PNT_N"/>
</dbReference>
<comment type="pathway">
    <text evidence="1">Amino-acid degradation; L-lysine degradation via saccharopine pathway; glutaryl-CoA from L-lysine: step 1/6.</text>
</comment>
<evidence type="ECO:0000256" key="2">
    <source>
        <dbReference type="ARBA" id="ARBA00004720"/>
    </source>
</evidence>
<dbReference type="GO" id="GO:0019878">
    <property type="term" value="P:lysine biosynthetic process via aminoadipic acid"/>
    <property type="evidence" value="ECO:0007669"/>
    <property type="project" value="TreeGrafter"/>
</dbReference>
<dbReference type="SUPFAM" id="SSF51735">
    <property type="entry name" value="NAD(P)-binding Rossmann-fold domains"/>
    <property type="match status" value="1"/>
</dbReference>
<feature type="transmembrane region" description="Helical" evidence="9">
    <location>
        <begin position="1214"/>
        <end position="1232"/>
    </location>
</feature>
<dbReference type="SUPFAM" id="SSF55347">
    <property type="entry name" value="Glyceraldehyde-3-phosphate dehydrogenase-like, C-terminal domain"/>
    <property type="match status" value="1"/>
</dbReference>
<evidence type="ECO:0000256" key="4">
    <source>
        <dbReference type="ARBA" id="ARBA00023002"/>
    </source>
</evidence>
<dbReference type="GO" id="GO:0005737">
    <property type="term" value="C:cytoplasm"/>
    <property type="evidence" value="ECO:0007669"/>
    <property type="project" value="TreeGrafter"/>
</dbReference>
<dbReference type="SUPFAM" id="SSF52283">
    <property type="entry name" value="Formate/glycerate dehydrogenase catalytic domain-like"/>
    <property type="match status" value="1"/>
</dbReference>
<dbReference type="FunFam" id="3.30.70.2690:FF:000001">
    <property type="entry name" value="Lysine-ketoglutarate reductase/saccharopine dehydrogenase1"/>
    <property type="match status" value="1"/>
</dbReference>
<dbReference type="Pfam" id="PF05222">
    <property type="entry name" value="AlaDh_PNT_N"/>
    <property type="match status" value="1"/>
</dbReference>
<dbReference type="EMBL" id="RWGY01000011">
    <property type="protein sequence ID" value="TVU28878.1"/>
    <property type="molecule type" value="Genomic_DNA"/>
</dbReference>
<evidence type="ECO:0000256" key="7">
    <source>
        <dbReference type="ARBA" id="ARBA00025744"/>
    </source>
</evidence>
<dbReference type="InterPro" id="IPR007545">
    <property type="entry name" value="LOR/SDH_bifunc_enz_cons_dom"/>
</dbReference>
<sequence>MSKARGEGEREIDHATHQSLGFDVINPQFVDKQGSVECSLPCPHTAVLDHSCVAHARPGISLVRCETTQPDSCSSRNSSASPSISAAGAPRPKTQKSSAGVSKSKSSTRATATLLSSQCRNAGGSPVSSTPATSIASAAHASAISAFRRDRIQFEGHLCGHAIFCILDPALTDILQAHDRGSLIGLLAIWVLLLLKCSNDTLLGNGVVGILAETVNMWERRAPLTPSHCARLLLGGGKGRTGVNRIIVQPSTKRIHHDSQYEDAGCEISEDLSECGLIIGIKQPKLKMILPDRAYAFFSHTHKAQKENMPLLDKILEERVSLFDYELIVGDDGRRLLAFGKFAGRAGLIDFLHGLGQRYLSLGYSTPFLSLGQSHMYPSLAAAKAAVIAVGEEIATFGLPSGICPIVFVFTGDGNVSQGAQEIFKLLPHTFIEPEKLPEISVARNLSKQSQSTKRTFQLYGCIVTSRDMVSHKDPTKQFDKVMNISGTSSLFAICTTKCFADYYAHPEHYNPVFHERIAPYASVIVNCMYWERRFPRLLSIDHLKQLMQNGCHLVGVSDITCDVGGSVEFVNKSTSIERPFFRYNPSTNSYHDDMEGDGVICLAVDILPTEFSKEASQHFGDILSKFVASLASAKGLVELPSYLRRACIAHAGRLTSLYEYIPRMRKTLIDLAPTKENPLPAKKYSTLVSLSGHLFDKFLINEALDMIEKARGSFRLVRCDVGQSIDDMSYSELEVGADDTANLDKIIDSLTSLAKAHDGDPDARKETELSLEIGKVNGCGTGDIMDKGGPKVLILGAGRVCRPAAEFLASYQNIYTCGSNDNNTGQIHVIVASLYQKDSEEIVDGIKNATATQLDVADTKSLSDLVSQVEVVVSLLPASCHASIARVCIELKKHLVTASYVDESISKLSQAAEGAGVTILCEMGLDPGIDHMLSMKMIDEAHARQGKIKAFTSFCGGLPSPAAANNPLAYKFSWSPAGAVRAGKNPAVFKFLGEIINVDGNSLYDSAKRLRLPELPAFALEHLPNRNSLMYGDLYGISKEASTVYRATLRYEGFSEIMAILSKIGFFDTVDHPLLQDISRPTYRRFLHELLNVNNISTTTVNDEASGGQDDELISRLLLILGHPKEKEIAVKTVKTIKFLGLHEETQIPKDCSSAFDVICQRMEQKMAYDDNEQDMVLLHHEIEVEYADGRPTEKHQATLLEFGKVENGRSTTAMALTVGIPAAIGALLLLQNKVQRKGVIRPLEPEVYIPALEILESSGIKLKERVET</sequence>
<dbReference type="Gene3D" id="3.40.50.720">
    <property type="entry name" value="NAD(P)-binding Rossmann-like Domain"/>
    <property type="match status" value="2"/>
</dbReference>
<proteinExistence type="inferred from homology"/>
<keyword evidence="9" id="KW-0472">Membrane</keyword>
<dbReference type="Gramene" id="TVU28878">
    <property type="protein sequence ID" value="TVU28878"/>
    <property type="gene ID" value="EJB05_20414"/>
</dbReference>
<keyword evidence="9" id="KW-0812">Transmembrane</keyword>
<comment type="pathway">
    <text evidence="2">Amino-acid degradation; L-lysine degradation via saccharopine pathway; glutaryl-CoA from L-lysine: step 2/6.</text>
</comment>
<dbReference type="InterPro" id="IPR032095">
    <property type="entry name" value="Sacchrp_dh-like_C"/>
</dbReference>